<evidence type="ECO:0000313" key="2">
    <source>
        <dbReference type="Proteomes" id="UP000830454"/>
    </source>
</evidence>
<dbReference type="Proteomes" id="UP000830454">
    <property type="component" value="Chromosome"/>
</dbReference>
<dbReference type="InterPro" id="IPR029032">
    <property type="entry name" value="AhpD-like"/>
</dbReference>
<dbReference type="EMBL" id="CP090145">
    <property type="protein sequence ID" value="UOX32369.1"/>
    <property type="molecule type" value="Genomic_DNA"/>
</dbReference>
<evidence type="ECO:0000313" key="1">
    <source>
        <dbReference type="EMBL" id="UOX32369.1"/>
    </source>
</evidence>
<organism evidence="1 2">
    <name type="scientific">Flavobacterium sediminilitoris</name>
    <dbReference type="NCBI Taxonomy" id="2024526"/>
    <lineage>
        <taxon>Bacteria</taxon>
        <taxon>Pseudomonadati</taxon>
        <taxon>Bacteroidota</taxon>
        <taxon>Flavobacteriia</taxon>
        <taxon>Flavobacteriales</taxon>
        <taxon>Flavobacteriaceae</taxon>
        <taxon>Flavobacterium</taxon>
    </lineage>
</organism>
<gene>
    <name evidence="1" type="ORF">LXD69_09925</name>
</gene>
<dbReference type="SUPFAM" id="SSF69118">
    <property type="entry name" value="AhpD-like"/>
    <property type="match status" value="1"/>
</dbReference>
<accession>A0ABY4HHQ2</accession>
<reference evidence="1" key="2">
    <citation type="submission" date="2022-04" db="EMBL/GenBank/DDBJ databases">
        <title>Complete Genome Sequence of Flavobacterium sediminilitoris YSM-43, Isolated from a Tidal Sediment.</title>
        <authorList>
            <person name="Lee P.A."/>
        </authorList>
    </citation>
    <scope>NUCLEOTIDE SEQUENCE</scope>
    <source>
        <strain evidence="1">YSM-43</strain>
    </source>
</reference>
<name>A0ABY4HHQ2_9FLAO</name>
<keyword evidence="2" id="KW-1185">Reference proteome</keyword>
<protein>
    <submittedName>
        <fullName evidence="1">Uncharacterized protein</fullName>
    </submittedName>
</protein>
<sequence length="50" mass="5755">MTVSYEDNSPYCMAVHSWKMKMTKVPKDVIESLRNGKPIADSRLETLHES</sequence>
<proteinExistence type="predicted"/>
<reference evidence="1" key="1">
    <citation type="submission" date="2021-12" db="EMBL/GenBank/DDBJ databases">
        <authorList>
            <person name="Cha I.-T."/>
            <person name="Lee K.-E."/>
            <person name="Park S.-J."/>
        </authorList>
    </citation>
    <scope>NUCLEOTIDE SEQUENCE</scope>
    <source>
        <strain evidence="1">YSM-43</strain>
    </source>
</reference>
<dbReference type="RefSeq" id="WP_246915005.1">
    <property type="nucleotide sequence ID" value="NZ_CP090145.1"/>
</dbReference>